<evidence type="ECO:0000256" key="12">
    <source>
        <dbReference type="ARBA" id="ARBA00022777"/>
    </source>
</evidence>
<feature type="domain" description="Protein kinase" evidence="22">
    <location>
        <begin position="396"/>
        <end position="654"/>
    </location>
</feature>
<keyword evidence="11 20" id="KW-0547">Nucleotide-binding</keyword>
<comment type="catalytic activity">
    <reaction evidence="18">
        <text>L-threonyl-[protein] + ATP = O-phospho-L-threonyl-[protein] + ADP + H(+)</text>
        <dbReference type="Rhea" id="RHEA:46608"/>
        <dbReference type="Rhea" id="RHEA-COMP:11060"/>
        <dbReference type="Rhea" id="RHEA-COMP:11605"/>
        <dbReference type="ChEBI" id="CHEBI:15378"/>
        <dbReference type="ChEBI" id="CHEBI:30013"/>
        <dbReference type="ChEBI" id="CHEBI:30616"/>
        <dbReference type="ChEBI" id="CHEBI:61977"/>
        <dbReference type="ChEBI" id="CHEBI:456216"/>
        <dbReference type="EC" id="2.7.11.1"/>
    </reaction>
    <physiologicalReaction direction="left-to-right" evidence="18">
        <dbReference type="Rhea" id="RHEA:46609"/>
    </physiologicalReaction>
</comment>
<evidence type="ECO:0000256" key="1">
    <source>
        <dbReference type="ARBA" id="ARBA00004251"/>
    </source>
</evidence>
<evidence type="ECO:0000256" key="21">
    <source>
        <dbReference type="SAM" id="Phobius"/>
    </source>
</evidence>
<keyword evidence="5" id="KW-1003">Cell membrane</keyword>
<dbReference type="FunFam" id="3.30.200.20:FF:000112">
    <property type="entry name" value="Lectin-domain containing receptor kinase A4.3"/>
    <property type="match status" value="1"/>
</dbReference>
<comment type="similarity">
    <text evidence="2">In the N-terminal section; belongs to the leguminous lectin family.</text>
</comment>
<organism evidence="23">
    <name type="scientific">Oryza barthii</name>
    <dbReference type="NCBI Taxonomy" id="65489"/>
    <lineage>
        <taxon>Eukaryota</taxon>
        <taxon>Viridiplantae</taxon>
        <taxon>Streptophyta</taxon>
        <taxon>Embryophyta</taxon>
        <taxon>Tracheophyta</taxon>
        <taxon>Spermatophyta</taxon>
        <taxon>Magnoliopsida</taxon>
        <taxon>Liliopsida</taxon>
        <taxon>Poales</taxon>
        <taxon>Poaceae</taxon>
        <taxon>BOP clade</taxon>
        <taxon>Oryzoideae</taxon>
        <taxon>Oryzeae</taxon>
        <taxon>Oryzinae</taxon>
        <taxon>Oryza</taxon>
    </lineage>
</organism>
<dbReference type="SMART" id="SM00220">
    <property type="entry name" value="S_TKc"/>
    <property type="match status" value="1"/>
</dbReference>
<evidence type="ECO:0000256" key="20">
    <source>
        <dbReference type="PROSITE-ProRule" id="PRU10141"/>
    </source>
</evidence>
<keyword evidence="24" id="KW-1185">Reference proteome</keyword>
<keyword evidence="15 21" id="KW-0472">Membrane</keyword>
<keyword evidence="8 21" id="KW-0812">Transmembrane</keyword>
<dbReference type="InterPro" id="IPR013320">
    <property type="entry name" value="ConA-like_dom_sf"/>
</dbReference>
<proteinExistence type="inferred from homology"/>
<evidence type="ECO:0000256" key="18">
    <source>
        <dbReference type="ARBA" id="ARBA00048659"/>
    </source>
</evidence>
<dbReference type="eggNOG" id="ENOG502QSJ4">
    <property type="taxonomic scope" value="Eukaryota"/>
</dbReference>
<reference evidence="23" key="1">
    <citation type="journal article" date="2009" name="Rice">
        <title>De Novo Next Generation Sequencing of Plant Genomes.</title>
        <authorList>
            <person name="Rounsley S."/>
            <person name="Marri P.R."/>
            <person name="Yu Y."/>
            <person name="He R."/>
            <person name="Sisneros N."/>
            <person name="Goicoechea J.L."/>
            <person name="Lee S.J."/>
            <person name="Angelova A."/>
            <person name="Kudrna D."/>
            <person name="Luo M."/>
            <person name="Affourtit J."/>
            <person name="Desany B."/>
            <person name="Knight J."/>
            <person name="Niazi F."/>
            <person name="Egholm M."/>
            <person name="Wing R.A."/>
        </authorList>
    </citation>
    <scope>NUCLEOTIDE SEQUENCE [LARGE SCALE GENOMIC DNA]</scope>
    <source>
        <strain evidence="23">cv. IRGC 105608</strain>
    </source>
</reference>
<dbReference type="STRING" id="65489.A0A0D3H4E5"/>
<keyword evidence="17" id="KW-0325">Glycoprotein</keyword>
<dbReference type="Pfam" id="PF00069">
    <property type="entry name" value="Pkinase"/>
    <property type="match status" value="1"/>
</dbReference>
<dbReference type="PROSITE" id="PS50011">
    <property type="entry name" value="PROTEIN_KINASE_DOM"/>
    <property type="match status" value="1"/>
</dbReference>
<dbReference type="Gene3D" id="3.30.200.20">
    <property type="entry name" value="Phosphorylase Kinase, domain 1"/>
    <property type="match status" value="1"/>
</dbReference>
<dbReference type="FunFam" id="2.60.120.200:FF:000246">
    <property type="entry name" value="L-type lectin-domain containing receptor kinase V.9"/>
    <property type="match status" value="1"/>
</dbReference>
<dbReference type="GO" id="GO:0005524">
    <property type="term" value="F:ATP binding"/>
    <property type="evidence" value="ECO:0007669"/>
    <property type="project" value="UniProtKB-UniRule"/>
</dbReference>
<evidence type="ECO:0000256" key="2">
    <source>
        <dbReference type="ARBA" id="ARBA00008536"/>
    </source>
</evidence>
<dbReference type="GO" id="GO:0030246">
    <property type="term" value="F:carbohydrate binding"/>
    <property type="evidence" value="ECO:0007669"/>
    <property type="project" value="UniProtKB-KW"/>
</dbReference>
<dbReference type="Gene3D" id="2.60.120.200">
    <property type="match status" value="1"/>
</dbReference>
<keyword evidence="13 20" id="KW-0067">ATP-binding</keyword>
<keyword evidence="10" id="KW-0430">Lectin</keyword>
<dbReference type="EnsemblPlants" id="OBART09G02920.1">
    <property type="protein sequence ID" value="OBART09G02920.1"/>
    <property type="gene ID" value="OBART09G02920"/>
</dbReference>
<evidence type="ECO:0000256" key="11">
    <source>
        <dbReference type="ARBA" id="ARBA00022741"/>
    </source>
</evidence>
<evidence type="ECO:0000256" key="6">
    <source>
        <dbReference type="ARBA" id="ARBA00022527"/>
    </source>
</evidence>
<evidence type="ECO:0000256" key="4">
    <source>
        <dbReference type="ARBA" id="ARBA00012513"/>
    </source>
</evidence>
<dbReference type="InterPro" id="IPR050528">
    <property type="entry name" value="L-type_Lectin-RKs"/>
</dbReference>
<keyword evidence="7" id="KW-0808">Transferase</keyword>
<evidence type="ECO:0000256" key="14">
    <source>
        <dbReference type="ARBA" id="ARBA00022989"/>
    </source>
</evidence>
<dbReference type="SUPFAM" id="SSF49899">
    <property type="entry name" value="Concanavalin A-like lectins/glucanases"/>
    <property type="match status" value="1"/>
</dbReference>
<evidence type="ECO:0000256" key="7">
    <source>
        <dbReference type="ARBA" id="ARBA00022679"/>
    </source>
</evidence>
<dbReference type="HOGENOM" id="CLU_000288_62_3_1"/>
<evidence type="ECO:0000256" key="15">
    <source>
        <dbReference type="ARBA" id="ARBA00023136"/>
    </source>
</evidence>
<evidence type="ECO:0000256" key="8">
    <source>
        <dbReference type="ARBA" id="ARBA00022692"/>
    </source>
</evidence>
<dbReference type="Proteomes" id="UP000026960">
    <property type="component" value="Chromosome 9"/>
</dbReference>
<dbReference type="InterPro" id="IPR017441">
    <property type="entry name" value="Protein_kinase_ATP_BS"/>
</dbReference>
<dbReference type="InterPro" id="IPR001220">
    <property type="entry name" value="Legume_lectin_dom"/>
</dbReference>
<dbReference type="PROSITE" id="PS00107">
    <property type="entry name" value="PROTEIN_KINASE_ATP"/>
    <property type="match status" value="1"/>
</dbReference>
<accession>A0A0D3H4E5</accession>
<evidence type="ECO:0000256" key="5">
    <source>
        <dbReference type="ARBA" id="ARBA00022475"/>
    </source>
</evidence>
<dbReference type="InterPro" id="IPR011009">
    <property type="entry name" value="Kinase-like_dom_sf"/>
</dbReference>
<dbReference type="Gramene" id="OBART09G02920.1">
    <property type="protein sequence ID" value="OBART09G02920.1"/>
    <property type="gene ID" value="OBART09G02920"/>
</dbReference>
<dbReference type="PANTHER" id="PTHR27007">
    <property type="match status" value="1"/>
</dbReference>
<evidence type="ECO:0000256" key="19">
    <source>
        <dbReference type="ARBA" id="ARBA00048977"/>
    </source>
</evidence>
<evidence type="ECO:0000256" key="9">
    <source>
        <dbReference type="ARBA" id="ARBA00022729"/>
    </source>
</evidence>
<dbReference type="InterPro" id="IPR000719">
    <property type="entry name" value="Prot_kinase_dom"/>
</dbReference>
<evidence type="ECO:0000259" key="22">
    <source>
        <dbReference type="PROSITE" id="PS50011"/>
    </source>
</evidence>
<comment type="subcellular location">
    <subcellularLocation>
        <location evidence="1">Cell membrane</location>
        <topology evidence="1">Single-pass type I membrane protein</topology>
    </subcellularLocation>
</comment>
<dbReference type="Pfam" id="PF00139">
    <property type="entry name" value="Lectin_legB"/>
    <property type="match status" value="1"/>
</dbReference>
<dbReference type="CDD" id="cd06899">
    <property type="entry name" value="lectin_legume_LecRK_Arcelin_ConA"/>
    <property type="match status" value="1"/>
</dbReference>
<evidence type="ECO:0000313" key="23">
    <source>
        <dbReference type="EnsemblPlants" id="OBART09G02920.1"/>
    </source>
</evidence>
<evidence type="ECO:0000256" key="16">
    <source>
        <dbReference type="ARBA" id="ARBA00023170"/>
    </source>
</evidence>
<evidence type="ECO:0000256" key="3">
    <source>
        <dbReference type="ARBA" id="ARBA00010217"/>
    </source>
</evidence>
<dbReference type="PROSITE" id="PS00108">
    <property type="entry name" value="PROTEIN_KINASE_ST"/>
    <property type="match status" value="1"/>
</dbReference>
<evidence type="ECO:0000256" key="10">
    <source>
        <dbReference type="ARBA" id="ARBA00022734"/>
    </source>
</evidence>
<reference evidence="23" key="2">
    <citation type="submission" date="2015-03" db="UniProtKB">
        <authorList>
            <consortium name="EnsemblPlants"/>
        </authorList>
    </citation>
    <scope>IDENTIFICATION</scope>
</reference>
<feature type="transmembrane region" description="Helical" evidence="21">
    <location>
        <begin position="341"/>
        <end position="362"/>
    </location>
</feature>
<feature type="binding site" evidence="20">
    <location>
        <position position="425"/>
    </location>
    <ligand>
        <name>ATP</name>
        <dbReference type="ChEBI" id="CHEBI:30616"/>
    </ligand>
</feature>
<dbReference type="FunFam" id="1.10.510.10:FF:000517">
    <property type="entry name" value="Putative receptor kinase Lecrk"/>
    <property type="match status" value="1"/>
</dbReference>
<keyword evidence="9" id="KW-0732">Signal</keyword>
<comment type="catalytic activity">
    <reaction evidence="19">
        <text>L-seryl-[protein] + ATP = O-phospho-L-seryl-[protein] + ADP + H(+)</text>
        <dbReference type="Rhea" id="RHEA:17989"/>
        <dbReference type="Rhea" id="RHEA-COMP:9863"/>
        <dbReference type="Rhea" id="RHEA-COMP:11604"/>
        <dbReference type="ChEBI" id="CHEBI:15378"/>
        <dbReference type="ChEBI" id="CHEBI:29999"/>
        <dbReference type="ChEBI" id="CHEBI:30616"/>
        <dbReference type="ChEBI" id="CHEBI:83421"/>
        <dbReference type="ChEBI" id="CHEBI:456216"/>
        <dbReference type="EC" id="2.7.11.1"/>
    </reaction>
    <physiologicalReaction direction="left-to-right" evidence="19">
        <dbReference type="Rhea" id="RHEA:17990"/>
    </physiologicalReaction>
</comment>
<comment type="similarity">
    <text evidence="3">In the C-terminal section; belongs to the protein kinase superfamily. Ser/Thr protein kinase family.</text>
</comment>
<protein>
    <recommendedName>
        <fullName evidence="4">non-specific serine/threonine protein kinase</fullName>
        <ecNumber evidence="4">2.7.11.1</ecNumber>
    </recommendedName>
</protein>
<evidence type="ECO:0000256" key="13">
    <source>
        <dbReference type="ARBA" id="ARBA00022840"/>
    </source>
</evidence>
<name>A0A0D3H4E5_9ORYZ</name>
<evidence type="ECO:0000256" key="17">
    <source>
        <dbReference type="ARBA" id="ARBA00023180"/>
    </source>
</evidence>
<dbReference type="GO" id="GO:0004674">
    <property type="term" value="F:protein serine/threonine kinase activity"/>
    <property type="evidence" value="ECO:0007669"/>
    <property type="project" value="UniProtKB-KW"/>
</dbReference>
<dbReference type="EC" id="2.7.11.1" evidence="4"/>
<dbReference type="InterPro" id="IPR008271">
    <property type="entry name" value="Ser/Thr_kinase_AS"/>
</dbReference>
<dbReference type="GO" id="GO:0005886">
    <property type="term" value="C:plasma membrane"/>
    <property type="evidence" value="ECO:0007669"/>
    <property type="project" value="UniProtKB-SubCell"/>
</dbReference>
<keyword evidence="14 21" id="KW-1133">Transmembrane helix</keyword>
<dbReference type="CDD" id="cd14066">
    <property type="entry name" value="STKc_IRAK"/>
    <property type="match status" value="1"/>
</dbReference>
<keyword evidence="16" id="KW-0675">Receptor</keyword>
<keyword evidence="6" id="KW-0723">Serine/threonine-protein kinase</keyword>
<sequence length="725" mass="80277">MELLDIALSLDVINSGVSLKGGNCPRSPPHFSITLFYFYKYCGQRPGFIVKAGMKLTLLLLQILFFGLDLVSCAYGEYVFIYSGFAHNNITLDGAAMVTANGLLDITNGSTRLNGHAFYPTPLPFRNFSSGLVQSFSTSFVFGVQSTYPSQGFTFFIAPSKNFSSALPVQFLGLLNSENNGDMKNQIFAVEFDSIKNIEFQDINNNHVGFDINSLISVDSYPAGFYDDKDGTFSNLTITSSEAMQVWVDYNGDIAQISVTMAPMGMAKPLKPLGSANRNLSSVLSEMVYVGFSSAAGRDNTRHYILGWSFGLNSAAPRIDITSLPKMPHFGPKARSKILEIILPIATAVSILSVGTIILLLVRRHLRYSEVREDWEVEFGPHRFSFRDLFHATEGFKDKNLLGIGGFGRVYRGVLPASKLDIAVKRVSHDSKQGMKEFVAEVVSIGRLQHRNIVHLLGYCRRKGELFLVYDYMPKGSLDKYLYGQEDKPILTWAQRFLIIKGITSGLVYLHEEWEKVVIHRDIKASNVLLDAEMNGRLGDFGLARLYDHGVDAQTTRVVGTIGYMAPELASSSKATPLTDVFSFGIFVLEVTCGKRPIKEDVNGNQIMLVDWVLENWQKGSLTDTVDTKLQGNYDVDEASMALKLGLLCSHPFADARPKMQQVMQYLEGEVPIPEDMPPHLSFEMLTLMQNEGFDSYVMSFPSSVTNHSSAASHGSLMSALSGGR</sequence>
<dbReference type="SUPFAM" id="SSF56112">
    <property type="entry name" value="Protein kinase-like (PK-like)"/>
    <property type="match status" value="1"/>
</dbReference>
<dbReference type="AlphaFoldDB" id="A0A0D3H4E5"/>
<dbReference type="PaxDb" id="65489-OBART09G02920.1"/>
<keyword evidence="12" id="KW-0418">Kinase</keyword>
<dbReference type="GO" id="GO:1901001">
    <property type="term" value="P:negative regulation of response to salt stress"/>
    <property type="evidence" value="ECO:0007669"/>
    <property type="project" value="UniProtKB-ARBA"/>
</dbReference>
<evidence type="ECO:0000313" key="24">
    <source>
        <dbReference type="Proteomes" id="UP000026960"/>
    </source>
</evidence>
<dbReference type="Gene3D" id="1.10.510.10">
    <property type="entry name" value="Transferase(Phosphotransferase) domain 1"/>
    <property type="match status" value="1"/>
</dbReference>